<evidence type="ECO:0000259" key="9">
    <source>
        <dbReference type="SMART" id="SM00244"/>
    </source>
</evidence>
<organism evidence="10 11">
    <name type="scientific">Rubellicoccus peritrichatus</name>
    <dbReference type="NCBI Taxonomy" id="3080537"/>
    <lineage>
        <taxon>Bacteria</taxon>
        <taxon>Pseudomonadati</taxon>
        <taxon>Verrucomicrobiota</taxon>
        <taxon>Opitutia</taxon>
        <taxon>Puniceicoccales</taxon>
        <taxon>Cerasicoccaceae</taxon>
        <taxon>Rubellicoccus</taxon>
    </lineage>
</organism>
<name>A0AAQ3L7G3_9BACT</name>
<dbReference type="KEGG" id="puo:RZN69_15595"/>
<dbReference type="InterPro" id="IPR001107">
    <property type="entry name" value="Band_7"/>
</dbReference>
<dbReference type="InterPro" id="IPR031905">
    <property type="entry name" value="Flotillin_C"/>
</dbReference>
<dbReference type="CDD" id="cd03399">
    <property type="entry name" value="SPFH_flotillin"/>
    <property type="match status" value="1"/>
</dbReference>
<feature type="domain" description="Band 7" evidence="9">
    <location>
        <begin position="24"/>
        <end position="193"/>
    </location>
</feature>
<evidence type="ECO:0000256" key="1">
    <source>
        <dbReference type="ARBA" id="ARBA00004167"/>
    </source>
</evidence>
<evidence type="ECO:0000256" key="7">
    <source>
        <dbReference type="SAM" id="MobiDB-lite"/>
    </source>
</evidence>
<evidence type="ECO:0000256" key="2">
    <source>
        <dbReference type="ARBA" id="ARBA00004236"/>
    </source>
</evidence>
<evidence type="ECO:0000256" key="3">
    <source>
        <dbReference type="ARBA" id="ARBA00007161"/>
    </source>
</evidence>
<dbReference type="InterPro" id="IPR027705">
    <property type="entry name" value="Flotillin_fam"/>
</dbReference>
<dbReference type="RefSeq" id="WP_317832143.1">
    <property type="nucleotide sequence ID" value="NZ_CP136920.1"/>
</dbReference>
<sequence length="576" mass="63787">MPINIIIWVAIAFVALFFFGVVVARLYKRSSKEVAFVRTGLGGEKVILDGGAIKLPVFQEIVAVNMRTLRLQVDRKNEDGLITADRMRVDVTAEFYVRVKPEKESIAKAAQTLGDRTLQPEMLKELLQGKFVDALRAVAAGLSMEQLHEQRADFVQSVQSSVSEDLLKNGLELESVSLTALDQTGRSYFKEDNAFDAQGLAKLTLITEAKREERNRIEQETRVKIETKNLEASKKSFTISRDEEMARLDQEREVAFAAAEQESLVASEQATRKREAEEARVLQEQKEKEANIAAEQAVRERDIIREQTIKERDINAKRQVEETDIMRHQSVEIKKQESDIAVAKKSEEQSEAEAEAAKARSIMVKEEENVATVRQTSIANRDKEIELIKARESAEKEAIDIKVAAEAQKQAAIDQAEAIVTEAKAEGERIRIVAEADEKRLEVEAFGERAINEAKNLLSEEIIAFEVRKILAQVAPEIIEASVKPIEKIDSIKIVSTNGFNLPGNSGGNGTGSSENGGAPAASGGMPNQLMEALLAYRMNSPVVDKLLHELGIDPDKPGGLTEELGKALESEAKEK</sequence>
<keyword evidence="5 8" id="KW-0472">Membrane</keyword>
<dbReference type="PANTHER" id="PTHR13806:SF31">
    <property type="entry name" value="FLOTILLIN-LIKE PROTEIN 1-RELATED"/>
    <property type="match status" value="1"/>
</dbReference>
<comment type="similarity">
    <text evidence="3">Belongs to the band 7/mec-2 family. Flotillin subfamily.</text>
</comment>
<keyword evidence="8" id="KW-1133">Transmembrane helix</keyword>
<gene>
    <name evidence="10" type="ORF">RZN69_15595</name>
</gene>
<dbReference type="Proteomes" id="UP001304300">
    <property type="component" value="Chromosome"/>
</dbReference>
<dbReference type="SUPFAM" id="SSF117892">
    <property type="entry name" value="Band 7/SPFH domain"/>
    <property type="match status" value="1"/>
</dbReference>
<proteinExistence type="inferred from homology"/>
<dbReference type="Gene3D" id="3.30.479.30">
    <property type="entry name" value="Band 7 domain"/>
    <property type="match status" value="1"/>
</dbReference>
<dbReference type="EMBL" id="CP136920">
    <property type="protein sequence ID" value="WOO40047.1"/>
    <property type="molecule type" value="Genomic_DNA"/>
</dbReference>
<dbReference type="GO" id="GO:0005886">
    <property type="term" value="C:plasma membrane"/>
    <property type="evidence" value="ECO:0007669"/>
    <property type="project" value="UniProtKB-SubCell"/>
</dbReference>
<accession>A0AAQ3L7G3</accession>
<keyword evidence="4" id="KW-1003">Cell membrane</keyword>
<dbReference type="Pfam" id="PF15975">
    <property type="entry name" value="Flot"/>
    <property type="match status" value="1"/>
</dbReference>
<keyword evidence="6" id="KW-0175">Coiled coil</keyword>
<dbReference type="SMART" id="SM00244">
    <property type="entry name" value="PHB"/>
    <property type="match status" value="1"/>
</dbReference>
<evidence type="ECO:0000313" key="10">
    <source>
        <dbReference type="EMBL" id="WOO40047.1"/>
    </source>
</evidence>
<evidence type="ECO:0000256" key="4">
    <source>
        <dbReference type="ARBA" id="ARBA00022475"/>
    </source>
</evidence>
<keyword evidence="8" id="KW-0812">Transmembrane</keyword>
<evidence type="ECO:0000313" key="11">
    <source>
        <dbReference type="Proteomes" id="UP001304300"/>
    </source>
</evidence>
<comment type="subcellular location">
    <subcellularLocation>
        <location evidence="2">Cell membrane</location>
    </subcellularLocation>
    <subcellularLocation>
        <location evidence="1">Membrane</location>
        <topology evidence="1">Single-pass membrane protein</topology>
    </subcellularLocation>
</comment>
<evidence type="ECO:0000256" key="5">
    <source>
        <dbReference type="ARBA" id="ARBA00023136"/>
    </source>
</evidence>
<dbReference type="InterPro" id="IPR036013">
    <property type="entry name" value="Band_7/SPFH_dom_sf"/>
</dbReference>
<evidence type="ECO:0000256" key="6">
    <source>
        <dbReference type="SAM" id="Coils"/>
    </source>
</evidence>
<dbReference type="Pfam" id="PF01145">
    <property type="entry name" value="Band_7"/>
    <property type="match status" value="1"/>
</dbReference>
<evidence type="ECO:0000256" key="8">
    <source>
        <dbReference type="SAM" id="Phobius"/>
    </source>
</evidence>
<keyword evidence="11" id="KW-1185">Reference proteome</keyword>
<feature type="coiled-coil region" evidence="6">
    <location>
        <begin position="333"/>
        <end position="369"/>
    </location>
</feature>
<dbReference type="PANTHER" id="PTHR13806">
    <property type="entry name" value="FLOTILLIN-RELATED"/>
    <property type="match status" value="1"/>
</dbReference>
<feature type="region of interest" description="Disordered" evidence="7">
    <location>
        <begin position="505"/>
        <end position="525"/>
    </location>
</feature>
<protein>
    <submittedName>
        <fullName evidence="10">Flotillin domain-containing protein</fullName>
    </submittedName>
</protein>
<feature type="transmembrane region" description="Helical" evidence="8">
    <location>
        <begin position="6"/>
        <end position="27"/>
    </location>
</feature>
<reference evidence="10 11" key="1">
    <citation type="submission" date="2023-10" db="EMBL/GenBank/DDBJ databases">
        <title>Rubellicoccus peritrichatus gen. nov., sp. nov., isolated from an algae of coral reef tank.</title>
        <authorList>
            <person name="Luo J."/>
        </authorList>
    </citation>
    <scope>NUCLEOTIDE SEQUENCE [LARGE SCALE GENOMIC DNA]</scope>
    <source>
        <strain evidence="10 11">CR14</strain>
    </source>
</reference>
<dbReference type="AlphaFoldDB" id="A0AAQ3L7G3"/>